<evidence type="ECO:0000256" key="1">
    <source>
        <dbReference type="PROSITE-ProRule" id="PRU00042"/>
    </source>
</evidence>
<feature type="domain" description="C2H2-type" evidence="3">
    <location>
        <begin position="112"/>
        <end position="139"/>
    </location>
</feature>
<evidence type="ECO:0000256" key="2">
    <source>
        <dbReference type="SAM" id="MobiDB-lite"/>
    </source>
</evidence>
<dbReference type="PROSITE" id="PS50157">
    <property type="entry name" value="ZINC_FINGER_C2H2_2"/>
    <property type="match status" value="1"/>
</dbReference>
<reference evidence="4 5" key="1">
    <citation type="journal article" date="2016" name="Genome Biol. Evol.">
        <title>Gene Family Evolution Reflects Adaptation to Soil Environmental Stressors in the Genome of the Collembolan Orchesella cincta.</title>
        <authorList>
            <person name="Faddeeva-Vakhrusheva A."/>
            <person name="Derks M.F."/>
            <person name="Anvar S.Y."/>
            <person name="Agamennone V."/>
            <person name="Suring W."/>
            <person name="Smit S."/>
            <person name="van Straalen N.M."/>
            <person name="Roelofs D."/>
        </authorList>
    </citation>
    <scope>NUCLEOTIDE SEQUENCE [LARGE SCALE GENOMIC DNA]</scope>
    <source>
        <tissue evidence="4">Mixed pool</tissue>
    </source>
</reference>
<dbReference type="GO" id="GO:0008270">
    <property type="term" value="F:zinc ion binding"/>
    <property type="evidence" value="ECO:0007669"/>
    <property type="project" value="UniProtKB-KW"/>
</dbReference>
<keyword evidence="1" id="KW-0862">Zinc</keyword>
<keyword evidence="5" id="KW-1185">Reference proteome</keyword>
<feature type="region of interest" description="Disordered" evidence="2">
    <location>
        <begin position="171"/>
        <end position="194"/>
    </location>
</feature>
<organism evidence="4 5">
    <name type="scientific">Orchesella cincta</name>
    <name type="common">Springtail</name>
    <name type="synonym">Podura cincta</name>
    <dbReference type="NCBI Taxonomy" id="48709"/>
    <lineage>
        <taxon>Eukaryota</taxon>
        <taxon>Metazoa</taxon>
        <taxon>Ecdysozoa</taxon>
        <taxon>Arthropoda</taxon>
        <taxon>Hexapoda</taxon>
        <taxon>Collembola</taxon>
        <taxon>Entomobryomorpha</taxon>
        <taxon>Entomobryoidea</taxon>
        <taxon>Orchesellidae</taxon>
        <taxon>Orchesellinae</taxon>
        <taxon>Orchesella</taxon>
    </lineage>
</organism>
<evidence type="ECO:0000313" key="4">
    <source>
        <dbReference type="EMBL" id="ODM89673.1"/>
    </source>
</evidence>
<evidence type="ECO:0000313" key="5">
    <source>
        <dbReference type="Proteomes" id="UP000094527"/>
    </source>
</evidence>
<keyword evidence="1" id="KW-0479">Metal-binding</keyword>
<evidence type="ECO:0000259" key="3">
    <source>
        <dbReference type="PROSITE" id="PS50157"/>
    </source>
</evidence>
<dbReference type="AlphaFoldDB" id="A0A1D2M9L9"/>
<comment type="caution">
    <text evidence="4">The sequence shown here is derived from an EMBL/GenBank/DDBJ whole genome shotgun (WGS) entry which is preliminary data.</text>
</comment>
<feature type="compositionally biased region" description="Gly residues" evidence="2">
    <location>
        <begin position="177"/>
        <end position="194"/>
    </location>
</feature>
<keyword evidence="1" id="KW-0863">Zinc-finger</keyword>
<proteinExistence type="predicted"/>
<name>A0A1D2M9L9_ORCCI</name>
<sequence length="194" mass="21452">MKRHINTTHKAVPVVKKRKRGCHSSPKPAPLKESSQSCDICGRIVRGNPLALLSHKFTHKNDEERAAALAAGEPGSRACFLSKKPHCGKRMKMLMDNKKPSTDQESDWKGDLTCLFCLRTFERKNYLKLHLRTHQDQVQPRERQGAPILKQKFKKGSQDEFCGALGLARNVKKGNGDGRGSGVGAGTSKGGHSR</sequence>
<gene>
    <name evidence="4" type="ORF">Ocin01_17009</name>
</gene>
<accession>A0A1D2M9L9</accession>
<dbReference type="SMART" id="SM00355">
    <property type="entry name" value="ZnF_C2H2"/>
    <property type="match status" value="2"/>
</dbReference>
<dbReference type="InterPro" id="IPR013087">
    <property type="entry name" value="Znf_C2H2_type"/>
</dbReference>
<dbReference type="EMBL" id="LJIJ01002454">
    <property type="protein sequence ID" value="ODM89673.1"/>
    <property type="molecule type" value="Genomic_DNA"/>
</dbReference>
<dbReference type="PROSITE" id="PS00028">
    <property type="entry name" value="ZINC_FINGER_C2H2_1"/>
    <property type="match status" value="1"/>
</dbReference>
<protein>
    <submittedName>
        <fullName evidence="4">Insulinoma-associated protein 1</fullName>
    </submittedName>
</protein>
<dbReference type="Proteomes" id="UP000094527">
    <property type="component" value="Unassembled WGS sequence"/>
</dbReference>